<organism evidence="2 3">
    <name type="scientific">Limosilactobacillus urinaemulieris</name>
    <dbReference type="NCBI Taxonomy" id="2742600"/>
    <lineage>
        <taxon>Bacteria</taxon>
        <taxon>Bacillati</taxon>
        <taxon>Bacillota</taxon>
        <taxon>Bacilli</taxon>
        <taxon>Lactobacillales</taxon>
        <taxon>Lactobacillaceae</taxon>
        <taxon>Limosilactobacillus</taxon>
    </lineage>
</organism>
<proteinExistence type="predicted"/>
<dbReference type="RefSeq" id="WP_191911175.1">
    <property type="nucleotide sequence ID" value="NZ_JABUXR010000005.1"/>
</dbReference>
<evidence type="ECO:0000256" key="1">
    <source>
        <dbReference type="SAM" id="Phobius"/>
    </source>
</evidence>
<feature type="transmembrane region" description="Helical" evidence="1">
    <location>
        <begin position="68"/>
        <end position="88"/>
    </location>
</feature>
<reference evidence="2 3" key="1">
    <citation type="submission" date="2020-06" db="EMBL/GenBank/DDBJ databases">
        <title>Limosilactobacillus sp. nov.</title>
        <authorList>
            <person name="Ksiezarek M."/>
            <person name="Goncalves Ribeiro T."/>
            <person name="Rocha J."/>
            <person name="Grosso F."/>
            <person name="Peixe L."/>
        </authorList>
    </citation>
    <scope>NUCLEOTIDE SEQUENCE [LARGE SCALE GENOMIC DNA]</scope>
    <source>
        <strain evidence="3">c9Ua_26_M</strain>
    </source>
</reference>
<protein>
    <submittedName>
        <fullName evidence="2">Uncharacterized protein</fullName>
    </submittedName>
</protein>
<evidence type="ECO:0000313" key="2">
    <source>
        <dbReference type="EMBL" id="MBD8085398.1"/>
    </source>
</evidence>
<keyword evidence="3" id="KW-1185">Reference proteome</keyword>
<dbReference type="EMBL" id="JABUXR010000005">
    <property type="protein sequence ID" value="MBD8085398.1"/>
    <property type="molecule type" value="Genomic_DNA"/>
</dbReference>
<keyword evidence="1" id="KW-1133">Transmembrane helix</keyword>
<accession>A0ABR8ZJC7</accession>
<gene>
    <name evidence="2" type="ORF">HUK45_03880</name>
</gene>
<name>A0ABR8ZJC7_9LACO</name>
<sequence>MAKLNLAKRWEEAGLTDDFIFSKVFLDPQITLELLRRIFPELAIKEISVYNFIQDHYFIPYLLKQAEAISLIIIIYSVIFFTNFMLLIP</sequence>
<dbReference type="Proteomes" id="UP000645007">
    <property type="component" value="Unassembled WGS sequence"/>
</dbReference>
<evidence type="ECO:0000313" key="3">
    <source>
        <dbReference type="Proteomes" id="UP000645007"/>
    </source>
</evidence>
<keyword evidence="1" id="KW-0812">Transmembrane</keyword>
<keyword evidence="1" id="KW-0472">Membrane</keyword>
<comment type="caution">
    <text evidence="2">The sequence shown here is derived from an EMBL/GenBank/DDBJ whole genome shotgun (WGS) entry which is preliminary data.</text>
</comment>